<protein>
    <submittedName>
        <fullName evidence="2">Uncharacterized protein</fullName>
    </submittedName>
</protein>
<evidence type="ECO:0000313" key="3">
    <source>
        <dbReference type="Proteomes" id="UP000265520"/>
    </source>
</evidence>
<dbReference type="EMBL" id="LXQA011159541">
    <property type="protein sequence ID" value="MCI87178.1"/>
    <property type="molecule type" value="Genomic_DNA"/>
</dbReference>
<feature type="region of interest" description="Disordered" evidence="1">
    <location>
        <begin position="1"/>
        <end position="41"/>
    </location>
</feature>
<feature type="compositionally biased region" description="Basic residues" evidence="1">
    <location>
        <begin position="1"/>
        <end position="20"/>
    </location>
</feature>
<name>A0A392VFJ0_9FABA</name>
<proteinExistence type="predicted"/>
<evidence type="ECO:0000256" key="1">
    <source>
        <dbReference type="SAM" id="MobiDB-lite"/>
    </source>
</evidence>
<accession>A0A392VFJ0</accession>
<organism evidence="2 3">
    <name type="scientific">Trifolium medium</name>
    <dbReference type="NCBI Taxonomy" id="97028"/>
    <lineage>
        <taxon>Eukaryota</taxon>
        <taxon>Viridiplantae</taxon>
        <taxon>Streptophyta</taxon>
        <taxon>Embryophyta</taxon>
        <taxon>Tracheophyta</taxon>
        <taxon>Spermatophyta</taxon>
        <taxon>Magnoliopsida</taxon>
        <taxon>eudicotyledons</taxon>
        <taxon>Gunneridae</taxon>
        <taxon>Pentapetalae</taxon>
        <taxon>rosids</taxon>
        <taxon>fabids</taxon>
        <taxon>Fabales</taxon>
        <taxon>Fabaceae</taxon>
        <taxon>Papilionoideae</taxon>
        <taxon>50 kb inversion clade</taxon>
        <taxon>NPAAA clade</taxon>
        <taxon>Hologalegina</taxon>
        <taxon>IRL clade</taxon>
        <taxon>Trifolieae</taxon>
        <taxon>Trifolium</taxon>
    </lineage>
</organism>
<dbReference type="Proteomes" id="UP000265520">
    <property type="component" value="Unassembled WGS sequence"/>
</dbReference>
<evidence type="ECO:0000313" key="2">
    <source>
        <dbReference type="EMBL" id="MCI87178.1"/>
    </source>
</evidence>
<reference evidence="2 3" key="1">
    <citation type="journal article" date="2018" name="Front. Plant Sci.">
        <title>Red Clover (Trifolium pratense) and Zigzag Clover (T. medium) - A Picture of Genomic Similarities and Differences.</title>
        <authorList>
            <person name="Dluhosova J."/>
            <person name="Istvanek J."/>
            <person name="Nedelnik J."/>
            <person name="Repkova J."/>
        </authorList>
    </citation>
    <scope>NUCLEOTIDE SEQUENCE [LARGE SCALE GENOMIC DNA]</scope>
    <source>
        <strain evidence="3">cv. 10/8</strain>
        <tissue evidence="2">Leaf</tissue>
    </source>
</reference>
<feature type="non-terminal residue" evidence="2">
    <location>
        <position position="64"/>
    </location>
</feature>
<dbReference type="AlphaFoldDB" id="A0A392VFJ0"/>
<feature type="non-terminal residue" evidence="2">
    <location>
        <position position="1"/>
    </location>
</feature>
<keyword evidence="3" id="KW-1185">Reference proteome</keyword>
<sequence length="64" mass="7475">LRRVHLPGRKRRLRTLRRSGHGNLRQSDAAETAHPGREDTEMEIQGDDVVHEMEEEEMVREGDE</sequence>
<comment type="caution">
    <text evidence="2">The sequence shown here is derived from an EMBL/GenBank/DDBJ whole genome shotgun (WGS) entry which is preliminary data.</text>
</comment>